<evidence type="ECO:0000256" key="5">
    <source>
        <dbReference type="SAM" id="Phobius"/>
    </source>
</evidence>
<dbReference type="InterPro" id="IPR011990">
    <property type="entry name" value="TPR-like_helical_dom_sf"/>
</dbReference>
<evidence type="ECO:0000256" key="2">
    <source>
        <dbReference type="ARBA" id="ARBA00022803"/>
    </source>
</evidence>
<gene>
    <name evidence="7" type="ORF">ERS852580_00806</name>
</gene>
<keyword evidence="1" id="KW-0677">Repeat</keyword>
<dbReference type="Proteomes" id="UP000095673">
    <property type="component" value="Unassembled WGS sequence"/>
</dbReference>
<accession>A0A173S2X0</accession>
<dbReference type="EMBL" id="CYXM01000003">
    <property type="protein sequence ID" value="CUM84600.1"/>
    <property type="molecule type" value="Genomic_DNA"/>
</dbReference>
<dbReference type="InterPro" id="IPR051012">
    <property type="entry name" value="CellSynth/LPSAsmb/PSIAsmb"/>
</dbReference>
<evidence type="ECO:0000256" key="4">
    <source>
        <dbReference type="SAM" id="MobiDB-lite"/>
    </source>
</evidence>
<keyword evidence="5" id="KW-1133">Transmembrane helix</keyword>
<feature type="repeat" description="TPR" evidence="3">
    <location>
        <begin position="159"/>
        <end position="192"/>
    </location>
</feature>
<feature type="domain" description="GH29D-like beta-sandwich" evidence="6">
    <location>
        <begin position="276"/>
        <end position="340"/>
    </location>
</feature>
<organism evidence="7 8">
    <name type="scientific">Agathobacter rectalis</name>
    <dbReference type="NCBI Taxonomy" id="39491"/>
    <lineage>
        <taxon>Bacteria</taxon>
        <taxon>Bacillati</taxon>
        <taxon>Bacillota</taxon>
        <taxon>Clostridia</taxon>
        <taxon>Lachnospirales</taxon>
        <taxon>Lachnospiraceae</taxon>
        <taxon>Agathobacter</taxon>
    </lineage>
</organism>
<dbReference type="OrthoDB" id="9802197at2"/>
<dbReference type="RefSeq" id="WP_055237481.1">
    <property type="nucleotide sequence ID" value="NZ_CYXM01000003.1"/>
</dbReference>
<keyword evidence="5" id="KW-0812">Transmembrane</keyword>
<feature type="compositionally biased region" description="Polar residues" evidence="4">
    <location>
        <begin position="74"/>
        <end position="108"/>
    </location>
</feature>
<reference evidence="7 8" key="1">
    <citation type="submission" date="2015-09" db="EMBL/GenBank/DDBJ databases">
        <authorList>
            <consortium name="Pathogen Informatics"/>
        </authorList>
    </citation>
    <scope>NUCLEOTIDE SEQUENCE [LARGE SCALE GENOMIC DNA]</scope>
    <source>
        <strain evidence="7 8">2789STDY5834968</strain>
    </source>
</reference>
<protein>
    <submittedName>
        <fullName evidence="7">Cellulose synthase subunit BcsC</fullName>
    </submittedName>
</protein>
<dbReference type="Pfam" id="PF14559">
    <property type="entry name" value="TPR_19"/>
    <property type="match status" value="1"/>
</dbReference>
<evidence type="ECO:0000313" key="7">
    <source>
        <dbReference type="EMBL" id="CUM84600.1"/>
    </source>
</evidence>
<dbReference type="SMART" id="SM00028">
    <property type="entry name" value="TPR"/>
    <property type="match status" value="2"/>
</dbReference>
<feature type="region of interest" description="Disordered" evidence="4">
    <location>
        <begin position="72"/>
        <end position="119"/>
    </location>
</feature>
<dbReference type="InterPro" id="IPR019734">
    <property type="entry name" value="TPR_rpt"/>
</dbReference>
<dbReference type="PANTHER" id="PTHR45586:SF1">
    <property type="entry name" value="LIPOPOLYSACCHARIDE ASSEMBLY PROTEIN B"/>
    <property type="match status" value="1"/>
</dbReference>
<dbReference type="Pfam" id="PF13290">
    <property type="entry name" value="CHB_HEX_C_1"/>
    <property type="match status" value="2"/>
</dbReference>
<dbReference type="AlphaFoldDB" id="A0A173S2X0"/>
<keyword evidence="2 3" id="KW-0802">TPR repeat</keyword>
<proteinExistence type="predicted"/>
<dbReference type="Gene3D" id="1.25.40.10">
    <property type="entry name" value="Tetratricopeptide repeat domain"/>
    <property type="match status" value="1"/>
</dbReference>
<feature type="transmembrane region" description="Helical" evidence="5">
    <location>
        <begin position="128"/>
        <end position="147"/>
    </location>
</feature>
<dbReference type="SUPFAM" id="SSF48452">
    <property type="entry name" value="TPR-like"/>
    <property type="match status" value="1"/>
</dbReference>
<evidence type="ECO:0000256" key="3">
    <source>
        <dbReference type="PROSITE-ProRule" id="PRU00339"/>
    </source>
</evidence>
<evidence type="ECO:0000259" key="6">
    <source>
        <dbReference type="Pfam" id="PF13290"/>
    </source>
</evidence>
<feature type="repeat" description="TPR" evidence="3">
    <location>
        <begin position="193"/>
        <end position="226"/>
    </location>
</feature>
<feature type="domain" description="GH29D-like beta-sandwich" evidence="6">
    <location>
        <begin position="358"/>
        <end position="423"/>
    </location>
</feature>
<name>A0A173S2X0_9FIRM</name>
<evidence type="ECO:0000313" key="8">
    <source>
        <dbReference type="Proteomes" id="UP000095673"/>
    </source>
</evidence>
<dbReference type="InterPro" id="IPR059177">
    <property type="entry name" value="GH29D-like_dom"/>
</dbReference>
<keyword evidence="5" id="KW-0472">Membrane</keyword>
<dbReference type="PROSITE" id="PS50005">
    <property type="entry name" value="TPR"/>
    <property type="match status" value="2"/>
</dbReference>
<dbReference type="PANTHER" id="PTHR45586">
    <property type="entry name" value="TPR REPEAT-CONTAINING PROTEIN PA4667"/>
    <property type="match status" value="1"/>
</dbReference>
<sequence>MRCANCGNELKAGSLYCDVCGHPVQIVPDYNEFDDYLDNLVGNDDRRTDGQKTAKPVSDRTIRFDEPVREQLHSAGQWNGQKTDRMSQSVKQQVRQAQTGEQQSQTKQPCEKPQSDGQRAKRAQQKKIIIISAVVCAVAIVILIAAITRNVSRSHDNSFDYQVKQAKAAYSAGNINSAVSYYEKALSIDSDNTDVRFALADIYMSKKDYDAALVLYQEIINIDPKSKEAYKQLISMYESKKDYDAIVALRESAKDASVLKLFADYTVSKPQFSKSSGKYGETIELSIDADSDTKIYYSYDSDDPLTRGERYYSPITLDKEGTYEITAVAVDDRGIKSEVASAKYEIEFEAPDAPEIDPDGGTFGAQTDITITVPENCKVYYTWDSSDPSAASTEYTAPIPVPEGNNVLSVIAIDQNTGKCSDIYRSRFEFYMN</sequence>
<evidence type="ECO:0000256" key="1">
    <source>
        <dbReference type="ARBA" id="ARBA00022737"/>
    </source>
</evidence>